<reference evidence="4" key="2">
    <citation type="submission" date="2023-07" db="EMBL/GenBank/DDBJ databases">
        <title>Genome of Winogradskyella sp. E313.</title>
        <authorList>
            <person name="Zhou Y."/>
        </authorList>
    </citation>
    <scope>NUCLEOTIDE SEQUENCE [LARGE SCALE GENOMIC DNA]</scope>
    <source>
        <strain evidence="4">E313</strain>
    </source>
</reference>
<proteinExistence type="predicted"/>
<feature type="chain" id="PRO_5045404363" description="START domain-containing protein" evidence="1">
    <location>
        <begin position="20"/>
        <end position="202"/>
    </location>
</feature>
<dbReference type="SUPFAM" id="SSF55961">
    <property type="entry name" value="Bet v1-like"/>
    <property type="match status" value="1"/>
</dbReference>
<protein>
    <recommendedName>
        <fullName evidence="2">START domain-containing protein</fullName>
    </recommendedName>
</protein>
<dbReference type="InterPro" id="IPR023393">
    <property type="entry name" value="START-like_dom_sf"/>
</dbReference>
<dbReference type="InterPro" id="IPR002913">
    <property type="entry name" value="START_lipid-bd_dom"/>
</dbReference>
<accession>A0ABS8ELB7</accession>
<keyword evidence="1" id="KW-0732">Signal</keyword>
<evidence type="ECO:0000259" key="2">
    <source>
        <dbReference type="Pfam" id="PF01852"/>
    </source>
</evidence>
<evidence type="ECO:0000313" key="3">
    <source>
        <dbReference type="EMBL" id="MCC1483350.1"/>
    </source>
</evidence>
<dbReference type="EMBL" id="JAFMPT010000002">
    <property type="protein sequence ID" value="MCC1483350.1"/>
    <property type="molecule type" value="Genomic_DNA"/>
</dbReference>
<dbReference type="Proteomes" id="UP000778797">
    <property type="component" value="Unassembled WGS sequence"/>
</dbReference>
<feature type="signal peptide" evidence="1">
    <location>
        <begin position="1"/>
        <end position="19"/>
    </location>
</feature>
<dbReference type="InterPro" id="IPR051213">
    <property type="entry name" value="START_lipid_transfer"/>
</dbReference>
<reference evidence="4" key="1">
    <citation type="submission" date="2021-03" db="EMBL/GenBank/DDBJ databases">
        <title>Genome of Cognatishimia sp. F0-27.</title>
        <authorList>
            <person name="Ping X."/>
        </authorList>
    </citation>
    <scope>NUCLEOTIDE SEQUENCE [LARGE SCALE GENOMIC DNA]</scope>
    <source>
        <strain evidence="4">E313</strain>
    </source>
</reference>
<gene>
    <name evidence="3" type="ORF">J1C55_01995</name>
</gene>
<sequence length="202" mass="23298">MLKHIFSIFLLFTSTLLLAQTDWTLKKDDNGIKIYTRPVADETLDEYKAITVVDTRIDNVVSELLTAPKYEDSCEPGISYYIKQLSDNQHVFYAHKPLPWPIRDRDIITLLTVEKISDLKYKLILESLPDAIPEKEKTIRIKKLMGYWLLEADGNTTKITQQLFVNPEGTLPAFVINNLLIKGPFKTFSELKETLKDSDDKF</sequence>
<evidence type="ECO:0000313" key="4">
    <source>
        <dbReference type="Proteomes" id="UP000778797"/>
    </source>
</evidence>
<dbReference type="Pfam" id="PF01852">
    <property type="entry name" value="START"/>
    <property type="match status" value="1"/>
</dbReference>
<dbReference type="Gene3D" id="3.30.530.20">
    <property type="match status" value="1"/>
</dbReference>
<dbReference type="PANTHER" id="PTHR19308">
    <property type="entry name" value="PHOSPHATIDYLCHOLINE TRANSFER PROTEIN"/>
    <property type="match status" value="1"/>
</dbReference>
<name>A0ABS8ELB7_9FLAO</name>
<comment type="caution">
    <text evidence="3">The sequence shown here is derived from an EMBL/GenBank/DDBJ whole genome shotgun (WGS) entry which is preliminary data.</text>
</comment>
<keyword evidence="4" id="KW-1185">Reference proteome</keyword>
<dbReference type="PANTHER" id="PTHR19308:SF14">
    <property type="entry name" value="START DOMAIN-CONTAINING PROTEIN"/>
    <property type="match status" value="1"/>
</dbReference>
<evidence type="ECO:0000256" key="1">
    <source>
        <dbReference type="SAM" id="SignalP"/>
    </source>
</evidence>
<organism evidence="3 4">
    <name type="scientific">Winogradskyella immobilis</name>
    <dbReference type="NCBI Taxonomy" id="2816852"/>
    <lineage>
        <taxon>Bacteria</taxon>
        <taxon>Pseudomonadati</taxon>
        <taxon>Bacteroidota</taxon>
        <taxon>Flavobacteriia</taxon>
        <taxon>Flavobacteriales</taxon>
        <taxon>Flavobacteriaceae</taxon>
        <taxon>Winogradskyella</taxon>
    </lineage>
</organism>
<dbReference type="RefSeq" id="WP_227475800.1">
    <property type="nucleotide sequence ID" value="NZ_JAFMPT010000002.1"/>
</dbReference>
<feature type="domain" description="START" evidence="2">
    <location>
        <begin position="17"/>
        <end position="197"/>
    </location>
</feature>